<dbReference type="PATRIC" id="fig|55802.8.peg.1394"/>
<proteinExistence type="predicted"/>
<name>A0A0S1XBZ1_THEBA</name>
<dbReference type="STRING" id="55802.TBCH5v1_1416"/>
<dbReference type="EMBL" id="CP013050">
    <property type="protein sequence ID" value="ALM75333.1"/>
    <property type="molecule type" value="Genomic_DNA"/>
</dbReference>
<dbReference type="AlphaFoldDB" id="A0A0S1XBZ1"/>
<protein>
    <submittedName>
        <fullName evidence="1">Uncharacterized protein</fullName>
    </submittedName>
</protein>
<evidence type="ECO:0000313" key="2">
    <source>
        <dbReference type="Proteomes" id="UP000066042"/>
    </source>
</evidence>
<sequence length="51" mass="6210">MGELGEWYLQELWRVMLALVLTPEEDAKDKRDKRVKKIEFAIKQLEEEYIK</sequence>
<dbReference type="Proteomes" id="UP000066042">
    <property type="component" value="Chromosome"/>
</dbReference>
<reference evidence="1 2" key="1">
    <citation type="journal article" date="2016" name="Genome Announc.">
        <title>Complete genome sequence of the hyperthermophilic and piezophilic archaeon Thermococcus barophilus Ch5, capable of growth at the expense of hydrogenogenesis from carbon monoxide and formate.</title>
        <authorList>
            <person name="Oger P."/>
            <person name="Sokolova T.G."/>
            <person name="Kozhevnikova D.A."/>
            <person name="Taranov E.A."/>
            <person name="Vannier P."/>
            <person name="Lee H.S."/>
            <person name="Kwon K.K."/>
            <person name="Kang S.G."/>
            <person name="Lee J.H."/>
            <person name="Bonch-Osmolovskaya E.A."/>
            <person name="Lebedinsky A.V."/>
        </authorList>
    </citation>
    <scope>NUCLEOTIDE SEQUENCE [LARGE SCALE GENOMIC DNA]</scope>
    <source>
        <strain evidence="2">Ch5</strain>
    </source>
</reference>
<accession>A0A0S1XBZ1</accession>
<organism evidence="1 2">
    <name type="scientific">Thermococcus barophilus</name>
    <dbReference type="NCBI Taxonomy" id="55802"/>
    <lineage>
        <taxon>Archaea</taxon>
        <taxon>Methanobacteriati</taxon>
        <taxon>Methanobacteriota</taxon>
        <taxon>Thermococci</taxon>
        <taxon>Thermococcales</taxon>
        <taxon>Thermococcaceae</taxon>
        <taxon>Thermococcus</taxon>
    </lineage>
</organism>
<gene>
    <name evidence="1" type="ORF">TBCH5v1_1416</name>
</gene>
<evidence type="ECO:0000313" key="1">
    <source>
        <dbReference type="EMBL" id="ALM75333.1"/>
    </source>
</evidence>